<dbReference type="AlphaFoldDB" id="A0A9W9CFC3"/>
<dbReference type="Pfam" id="PF12192">
    <property type="entry name" value="CBP"/>
    <property type="match status" value="1"/>
</dbReference>
<dbReference type="Proteomes" id="UP001140513">
    <property type="component" value="Unassembled WGS sequence"/>
</dbReference>
<organism evidence="3 4">
    <name type="scientific">Didymosphaeria variabile</name>
    <dbReference type="NCBI Taxonomy" id="1932322"/>
    <lineage>
        <taxon>Eukaryota</taxon>
        <taxon>Fungi</taxon>
        <taxon>Dikarya</taxon>
        <taxon>Ascomycota</taxon>
        <taxon>Pezizomycotina</taxon>
        <taxon>Dothideomycetes</taxon>
        <taxon>Pleosporomycetidae</taxon>
        <taxon>Pleosporales</taxon>
        <taxon>Massarineae</taxon>
        <taxon>Didymosphaeriaceae</taxon>
        <taxon>Didymosphaeria</taxon>
    </lineage>
</organism>
<accession>A0A9W9CFC3</accession>
<evidence type="ECO:0000313" key="3">
    <source>
        <dbReference type="EMBL" id="KAJ4358658.1"/>
    </source>
</evidence>
<comment type="caution">
    <text evidence="3">The sequence shown here is derived from an EMBL/GenBank/DDBJ whole genome shotgun (WGS) entry which is preliminary data.</text>
</comment>
<name>A0A9W9CFC3_9PLEO</name>
<feature type="signal peptide" evidence="1">
    <location>
        <begin position="1"/>
        <end position="17"/>
    </location>
</feature>
<sequence>MYTSTIISTIFAAVAIAAPANNVANNEPRAEARVQAAQANLDALVANGCNVLGCLAAVAPASATCAAALAEAGANPVADIACFAGVVATMSNPVSKHG</sequence>
<keyword evidence="4" id="KW-1185">Reference proteome</keyword>
<feature type="chain" id="PRO_5040817545" description="Fungal calcium binding protein domain-containing protein" evidence="1">
    <location>
        <begin position="18"/>
        <end position="98"/>
    </location>
</feature>
<keyword evidence="1" id="KW-0732">Signal</keyword>
<dbReference type="InterPro" id="IPR022013">
    <property type="entry name" value="CBP"/>
</dbReference>
<dbReference type="RefSeq" id="XP_056075517.1">
    <property type="nucleotide sequence ID" value="XM_056212044.1"/>
</dbReference>
<evidence type="ECO:0000256" key="1">
    <source>
        <dbReference type="SAM" id="SignalP"/>
    </source>
</evidence>
<proteinExistence type="predicted"/>
<dbReference type="Gene3D" id="1.10.1740.120">
    <property type="match status" value="1"/>
</dbReference>
<gene>
    <name evidence="3" type="ORF">N0V89_003242</name>
</gene>
<evidence type="ECO:0000313" key="4">
    <source>
        <dbReference type="Proteomes" id="UP001140513"/>
    </source>
</evidence>
<feature type="domain" description="Fungal calcium binding protein" evidence="2">
    <location>
        <begin position="35"/>
        <end position="91"/>
    </location>
</feature>
<protein>
    <recommendedName>
        <fullName evidence="2">Fungal calcium binding protein domain-containing protein</fullName>
    </recommendedName>
</protein>
<dbReference type="GeneID" id="80906772"/>
<dbReference type="EMBL" id="JAPEUX010000002">
    <property type="protein sequence ID" value="KAJ4358658.1"/>
    <property type="molecule type" value="Genomic_DNA"/>
</dbReference>
<reference evidence="3" key="1">
    <citation type="submission" date="2022-10" db="EMBL/GenBank/DDBJ databases">
        <title>Tapping the CABI collections for fungal endophytes: first genome assemblies for Collariella, Neodidymelliopsis, Ascochyta clinopodiicola, Didymella pomorum, Didymosphaeria variabile, Neocosmospora piperis and Neocucurbitaria cava.</title>
        <authorList>
            <person name="Hill R."/>
        </authorList>
    </citation>
    <scope>NUCLEOTIDE SEQUENCE</scope>
    <source>
        <strain evidence="3">IMI 356815</strain>
    </source>
</reference>
<evidence type="ECO:0000259" key="2">
    <source>
        <dbReference type="Pfam" id="PF12192"/>
    </source>
</evidence>